<keyword evidence="2" id="KW-1185">Reference proteome</keyword>
<dbReference type="Proteomes" id="UP001295684">
    <property type="component" value="Unassembled WGS sequence"/>
</dbReference>
<evidence type="ECO:0000313" key="2">
    <source>
        <dbReference type="Proteomes" id="UP001295684"/>
    </source>
</evidence>
<gene>
    <name evidence="1" type="ORF">ECRASSUSDP1_LOCUS2927</name>
</gene>
<protein>
    <submittedName>
        <fullName evidence="1">Uncharacterized protein</fullName>
    </submittedName>
</protein>
<evidence type="ECO:0000313" key="1">
    <source>
        <dbReference type="EMBL" id="CAI2361615.1"/>
    </source>
</evidence>
<proteinExistence type="predicted"/>
<name>A0AAD1U3R5_EUPCR</name>
<sequence>MLVLKIYKYTTRSGYALVTTNFLKPHSDTLELTIVIEIDYSSACIPKVIIQKALPGIKHLELPLNSHKRLDRAKLLQKYSEGQHIGGLKKPCRRNLQRKIKNSPLKLHMERNRKLLKKNQSKLVLKRGERILPKIFTPDMKKKTRKVSQRDRDLVSVSLDYNNEAQEHSQSFCNQYVAEKINSSFSTERGKNNVNISFTSFMQQSENLFKKRKVSRRPVKTPHLSFLKEFLSLNSRNKKGVGTTQTCKAVKSRPYKYRIVNPPECIKGSLTNKKISRREFPFHKSHAGSVQTSHLTEVDHKNISFKGLFRYHKRI</sequence>
<dbReference type="AlphaFoldDB" id="A0AAD1U3R5"/>
<comment type="caution">
    <text evidence="1">The sequence shown here is derived from an EMBL/GenBank/DDBJ whole genome shotgun (WGS) entry which is preliminary data.</text>
</comment>
<organism evidence="1 2">
    <name type="scientific">Euplotes crassus</name>
    <dbReference type="NCBI Taxonomy" id="5936"/>
    <lineage>
        <taxon>Eukaryota</taxon>
        <taxon>Sar</taxon>
        <taxon>Alveolata</taxon>
        <taxon>Ciliophora</taxon>
        <taxon>Intramacronucleata</taxon>
        <taxon>Spirotrichea</taxon>
        <taxon>Hypotrichia</taxon>
        <taxon>Euplotida</taxon>
        <taxon>Euplotidae</taxon>
        <taxon>Moneuplotes</taxon>
    </lineage>
</organism>
<accession>A0AAD1U3R5</accession>
<dbReference type="EMBL" id="CAMPGE010002805">
    <property type="protein sequence ID" value="CAI2361615.1"/>
    <property type="molecule type" value="Genomic_DNA"/>
</dbReference>
<reference evidence="1" key="1">
    <citation type="submission" date="2023-07" db="EMBL/GenBank/DDBJ databases">
        <authorList>
            <consortium name="AG Swart"/>
            <person name="Singh M."/>
            <person name="Singh A."/>
            <person name="Seah K."/>
            <person name="Emmerich C."/>
        </authorList>
    </citation>
    <scope>NUCLEOTIDE SEQUENCE</scope>
    <source>
        <strain evidence="1">DP1</strain>
    </source>
</reference>